<evidence type="ECO:0008006" key="3">
    <source>
        <dbReference type="Google" id="ProtNLM"/>
    </source>
</evidence>
<dbReference type="Proteomes" id="UP000006575">
    <property type="component" value="Chromosome"/>
</dbReference>
<dbReference type="EnsemblBacteria" id="CAK08419">
    <property type="protein sequence ID" value="CAK08419"/>
    <property type="gene ID" value="RL2929"/>
</dbReference>
<evidence type="ECO:0000313" key="1">
    <source>
        <dbReference type="EMBL" id="CAK08419.1"/>
    </source>
</evidence>
<dbReference type="AlphaFoldDB" id="Q1MF55"/>
<dbReference type="KEGG" id="rle:RL2929"/>
<evidence type="ECO:0000313" key="2">
    <source>
        <dbReference type="Proteomes" id="UP000006575"/>
    </source>
</evidence>
<proteinExistence type="predicted"/>
<sequence>MLRPQLGLAGRKRFILAAGHAIDRPGGLPFREFDPMSYDFHVGQKVVCINDTFKHVSIDQLIRKGEIYTIRWVGEYTHYIDGTFIGVKLAEINRGNDDGPEGYGAADMPYRATRFRPLVKDKISSLRKLLAPTPDAPVEPKEKIRKKEKV</sequence>
<dbReference type="eggNOG" id="ENOG502ZRWQ">
    <property type="taxonomic scope" value="Bacteria"/>
</dbReference>
<name>Q1MF55_RHIJ3</name>
<dbReference type="HOGENOM" id="CLU_1936411_0_0_5"/>
<protein>
    <recommendedName>
        <fullName evidence="3">CAP-Gly domain protein</fullName>
    </recommendedName>
</protein>
<reference evidence="1 2" key="1">
    <citation type="journal article" date="2006" name="Genome Biol.">
        <title>The genome of Rhizobium leguminosarum has recognizable core and accessory components.</title>
        <authorList>
            <person name="Young J.W."/>
            <person name="Crossman L.C."/>
            <person name="Johnston A.W.B."/>
            <person name="Thomson N.R."/>
            <person name="Ghazoui Z.F."/>
            <person name="Hull K.H."/>
            <person name="Wexler M."/>
            <person name="Curson A.R.J."/>
            <person name="Todd J.D."/>
            <person name="Poole P.S."/>
            <person name="Mauchline T.H."/>
            <person name="East A.K."/>
            <person name="Quail M.A."/>
            <person name="Churcher C."/>
            <person name="Arrowsmith C."/>
            <person name="Cherevach A."/>
            <person name="Chillingworth T."/>
            <person name="Clarke K."/>
            <person name="Cronin A."/>
            <person name="Davis P."/>
            <person name="Fraser A."/>
            <person name="Hance Z."/>
            <person name="Hauser H."/>
            <person name="Jagels K."/>
            <person name="Moule S."/>
            <person name="Mungall K."/>
            <person name="Norbertczak H."/>
            <person name="Rabbinowitsch E."/>
            <person name="Sanders M."/>
            <person name="Simmonds M."/>
            <person name="Whitehead S."/>
            <person name="Parkhill J."/>
        </authorList>
    </citation>
    <scope>NUCLEOTIDE SEQUENCE [LARGE SCALE GENOMIC DNA]</scope>
    <source>
        <strain evidence="2">DSM 114642 / LMG 32736 / 3841</strain>
    </source>
</reference>
<dbReference type="EMBL" id="AM236080">
    <property type="protein sequence ID" value="CAK08419.1"/>
    <property type="molecule type" value="Genomic_DNA"/>
</dbReference>
<accession>Q1MF55</accession>
<keyword evidence="2" id="KW-1185">Reference proteome</keyword>
<gene>
    <name evidence="1" type="ordered locus">RL2929</name>
</gene>
<dbReference type="InterPro" id="IPR036859">
    <property type="entry name" value="CAP-Gly_dom_sf"/>
</dbReference>
<organism evidence="1 2">
    <name type="scientific">Rhizobium johnstonii (strain DSM 114642 / LMG 32736 / 3841)</name>
    <name type="common">Rhizobium leguminosarum bv. viciae</name>
    <dbReference type="NCBI Taxonomy" id="216596"/>
    <lineage>
        <taxon>Bacteria</taxon>
        <taxon>Pseudomonadati</taxon>
        <taxon>Pseudomonadota</taxon>
        <taxon>Alphaproteobacteria</taxon>
        <taxon>Hyphomicrobiales</taxon>
        <taxon>Rhizobiaceae</taxon>
        <taxon>Rhizobium/Agrobacterium group</taxon>
        <taxon>Rhizobium</taxon>
        <taxon>Rhizobium johnstonii</taxon>
    </lineage>
</organism>
<dbReference type="SUPFAM" id="SSF74924">
    <property type="entry name" value="Cap-Gly domain"/>
    <property type="match status" value="1"/>
</dbReference>